<dbReference type="PANTHER" id="PTHR15245:SF20">
    <property type="entry name" value="SYMPLEKIN"/>
    <property type="match status" value="1"/>
</dbReference>
<keyword evidence="8" id="KW-1185">Reference proteome</keyword>
<accession>T1KWV8</accession>
<dbReference type="InterPro" id="IPR022075">
    <property type="entry name" value="Symplekin_C"/>
</dbReference>
<dbReference type="InterPro" id="IPR011989">
    <property type="entry name" value="ARM-like"/>
</dbReference>
<organism evidence="7 8">
    <name type="scientific">Tetranychus urticae</name>
    <name type="common">Two-spotted spider mite</name>
    <dbReference type="NCBI Taxonomy" id="32264"/>
    <lineage>
        <taxon>Eukaryota</taxon>
        <taxon>Metazoa</taxon>
        <taxon>Ecdysozoa</taxon>
        <taxon>Arthropoda</taxon>
        <taxon>Chelicerata</taxon>
        <taxon>Arachnida</taxon>
        <taxon>Acari</taxon>
        <taxon>Acariformes</taxon>
        <taxon>Trombidiformes</taxon>
        <taxon>Prostigmata</taxon>
        <taxon>Eleutherengona</taxon>
        <taxon>Raphignathae</taxon>
        <taxon>Tetranychoidea</taxon>
        <taxon>Tetranychidae</taxon>
        <taxon>Tetranychus</taxon>
    </lineage>
</organism>
<dbReference type="GO" id="GO:0006397">
    <property type="term" value="P:mRNA processing"/>
    <property type="evidence" value="ECO:0007669"/>
    <property type="project" value="UniProtKB-KW"/>
</dbReference>
<evidence type="ECO:0000259" key="6">
    <source>
        <dbReference type="Pfam" id="PF12295"/>
    </source>
</evidence>
<dbReference type="HOGENOM" id="CLU_004756_0_0_1"/>
<evidence type="ECO:0000256" key="2">
    <source>
        <dbReference type="ARBA" id="ARBA00022664"/>
    </source>
</evidence>
<evidence type="ECO:0000256" key="3">
    <source>
        <dbReference type="ARBA" id="ARBA00023242"/>
    </source>
</evidence>
<dbReference type="Gene3D" id="1.25.10.10">
    <property type="entry name" value="Leucine-rich Repeat Variant"/>
    <property type="match status" value="1"/>
</dbReference>
<evidence type="ECO:0000313" key="7">
    <source>
        <dbReference type="EnsemblMetazoa" id="tetur25g00200.1"/>
    </source>
</evidence>
<dbReference type="OMA" id="NVRYGIM"/>
<reference evidence="7" key="2">
    <citation type="submission" date="2015-06" db="UniProtKB">
        <authorList>
            <consortium name="EnsemblMetazoa"/>
        </authorList>
    </citation>
    <scope>IDENTIFICATION</scope>
</reference>
<protein>
    <recommendedName>
        <fullName evidence="9">Symplekin C-terminal domain-containing protein</fullName>
    </recommendedName>
</protein>
<evidence type="ECO:0008006" key="9">
    <source>
        <dbReference type="Google" id="ProtNLM"/>
    </source>
</evidence>
<feature type="domain" description="Symplekin C-terminal" evidence="6">
    <location>
        <begin position="857"/>
        <end position="1036"/>
    </location>
</feature>
<dbReference type="Pfam" id="PF12295">
    <property type="entry name" value="Symplekin_C"/>
    <property type="match status" value="1"/>
</dbReference>
<dbReference type="EnsemblMetazoa" id="tetur25g00200.1">
    <property type="protein sequence ID" value="tetur25g00200.1"/>
    <property type="gene ID" value="tetur25g00200"/>
</dbReference>
<dbReference type="EMBL" id="CAEY01000675">
    <property type="status" value="NOT_ANNOTATED_CDS"/>
    <property type="molecule type" value="Genomic_DNA"/>
</dbReference>
<dbReference type="eggNOG" id="KOG1895">
    <property type="taxonomic scope" value="Eukaryota"/>
</dbReference>
<dbReference type="SUPFAM" id="SSF48371">
    <property type="entry name" value="ARM repeat"/>
    <property type="match status" value="1"/>
</dbReference>
<name>T1KWV8_TETUR</name>
<dbReference type="InterPro" id="IPR021850">
    <property type="entry name" value="Symplekin/Pta1"/>
</dbReference>
<dbReference type="Pfam" id="PF11935">
    <property type="entry name" value="SYMPK_PTA1_N"/>
    <property type="match status" value="1"/>
</dbReference>
<reference evidence="8" key="1">
    <citation type="submission" date="2011-08" db="EMBL/GenBank/DDBJ databases">
        <authorList>
            <person name="Rombauts S."/>
        </authorList>
    </citation>
    <scope>NUCLEOTIDE SEQUENCE</scope>
    <source>
        <strain evidence="8">London</strain>
    </source>
</reference>
<evidence type="ECO:0000259" key="5">
    <source>
        <dbReference type="Pfam" id="PF11935"/>
    </source>
</evidence>
<dbReference type="InterPro" id="IPR016024">
    <property type="entry name" value="ARM-type_fold"/>
</dbReference>
<evidence type="ECO:0000313" key="8">
    <source>
        <dbReference type="Proteomes" id="UP000015104"/>
    </source>
</evidence>
<proteinExistence type="predicted"/>
<dbReference type="STRING" id="32264.T1KWV8"/>
<gene>
    <name evidence="7" type="primary">107368143</name>
</gene>
<dbReference type="OrthoDB" id="331600at2759"/>
<dbReference type="AlphaFoldDB" id="T1KWV8"/>
<comment type="subcellular location">
    <subcellularLocation>
        <location evidence="1">Nucleus</location>
    </subcellularLocation>
</comment>
<sequence>MVDTLTEQTIDRVVELLNDAILASTDKDKVNNLRQVQELVIHNDLVDNFLDEILGFQNDALVEVRKFVVNFIEAACSKDAEFFPKLIVNLHFALNDSSPHVVKKGIHVSTLLYPKFLKWASKVKVDEILESTHEVWCNIKRYIFNLLDSSENDGVRTQCIKFMEMIVICQTKRDQWSNTDDFSLDSMENCKLVNLEQLEEEANYVFEQLLIFHGTPHISSLNLMATMQSLVILARQRSDRYLSKVIQALESLHANLPPTLAKSQVTSVRKQLKVQLTLLLKHPAAATNIQFQTQIIQLLNDLGAGQSEVYKCLQEVRKRGLKVEQANIEPKPKKIKLEPDAESSTREKLEPVLPLPSPKVTRNDANTAIDITSEDLISCLNNIANVCDLVLVSLLSLPDSMPAHFLATYTPVAAAGTPSQIKHLARLLSTQFTTTGIGKGVEEMVERAAISAKAKKSQNSEQQYQKIATLVSRGIAQEAKKQEQAQLNNQNKVKLMPTGKTLSGSVKVKQLNFEELTTELSDDMKVRMIADSVSRIIQAEERKLITCPSQLESRNKVLTHLSTEFHDHSFNVATLVRGYAFEDIRNRADLLFNLVYNEYAVAKKNGNDMSHYDNCLSFIFKELIERVDVRDRDHFLPRFFYEVPLLTPEVISQLEGMITRETSYSGITLGFSILQTLIEKKIKLRPQLLSVMLNLSILMDKPEVRAQAIKVIKYLHEIYGADVKGPIERFSLEKLQRLLDPCPIPEEPETQWTEDVIKIFLLPYLCLLPNNHKLIHDLALVYVSTIPDIKRVILRVLDVPVKGMGMDSPELLLLVETCPKGAETLVTRIIHVLTDKQPPSADLVSRVRDLYHKRVPDVRFLIPVLNGLSKREVIAALPKLIKLNQLVVKEVFNRLLGTQVESGQNYQSPLTAADLLVALHNIDPSKCDMKTVMKAISLCFAEKHIYTDEVLAIVMQLLMEQSPLPTLLMRTVIQSLSLHPRLLGFVMNILQRLILKQVWNQKKVWEGFIKCCQRTKPQSFQVLLQLPAPQLRTVFRNSPDFKPALQEHVSSFTDTQRSHLPQSILDAIFSDDGDVKEEIPQLENNEPECDGQSNSPSSSVLSQPALIPPVSIINTNVNIATVTTTNGASAMET</sequence>
<keyword evidence="2" id="KW-0507">mRNA processing</keyword>
<dbReference type="PANTHER" id="PTHR15245">
    <property type="entry name" value="SYMPLEKIN-RELATED"/>
    <property type="match status" value="1"/>
</dbReference>
<dbReference type="KEGG" id="tut:107368143"/>
<feature type="compositionally biased region" description="Basic and acidic residues" evidence="4">
    <location>
        <begin position="336"/>
        <end position="350"/>
    </location>
</feature>
<dbReference type="Proteomes" id="UP000015104">
    <property type="component" value="Unassembled WGS sequence"/>
</dbReference>
<evidence type="ECO:0000256" key="1">
    <source>
        <dbReference type="ARBA" id="ARBA00004123"/>
    </source>
</evidence>
<feature type="domain" description="Symplekin/Pta1 N-terminal" evidence="5">
    <location>
        <begin position="99"/>
        <end position="318"/>
    </location>
</feature>
<dbReference type="GO" id="GO:0005847">
    <property type="term" value="C:mRNA cleavage and polyadenylation specificity factor complex"/>
    <property type="evidence" value="ECO:0007669"/>
    <property type="project" value="TreeGrafter"/>
</dbReference>
<keyword evidence="3" id="KW-0539">Nucleus</keyword>
<feature type="region of interest" description="Disordered" evidence="4">
    <location>
        <begin position="336"/>
        <end position="357"/>
    </location>
</feature>
<dbReference type="InterPro" id="IPR032460">
    <property type="entry name" value="Symplekin/Pta1_N"/>
</dbReference>
<evidence type="ECO:0000256" key="4">
    <source>
        <dbReference type="SAM" id="MobiDB-lite"/>
    </source>
</evidence>